<dbReference type="InParanoid" id="G2YSY7"/>
<name>G2YSY7_BOTF4</name>
<dbReference type="Proteomes" id="UP000008177">
    <property type="component" value="Unplaced contigs"/>
</dbReference>
<evidence type="ECO:0000313" key="2">
    <source>
        <dbReference type="Proteomes" id="UP000008177"/>
    </source>
</evidence>
<proteinExistence type="predicted"/>
<dbReference type="EMBL" id="FQ790352">
    <property type="protein sequence ID" value="CCD54891.1"/>
    <property type="molecule type" value="Genomic_DNA"/>
</dbReference>
<reference evidence="2" key="1">
    <citation type="journal article" date="2011" name="PLoS Genet.">
        <title>Genomic analysis of the necrotrophic fungal pathogens Sclerotinia sclerotiorum and Botrytis cinerea.</title>
        <authorList>
            <person name="Amselem J."/>
            <person name="Cuomo C.A."/>
            <person name="van Kan J.A."/>
            <person name="Viaud M."/>
            <person name="Benito E.P."/>
            <person name="Couloux A."/>
            <person name="Coutinho P.M."/>
            <person name="de Vries R.P."/>
            <person name="Dyer P.S."/>
            <person name="Fillinger S."/>
            <person name="Fournier E."/>
            <person name="Gout L."/>
            <person name="Hahn M."/>
            <person name="Kohn L."/>
            <person name="Lapalu N."/>
            <person name="Plummer K.M."/>
            <person name="Pradier J.M."/>
            <person name="Quevillon E."/>
            <person name="Sharon A."/>
            <person name="Simon A."/>
            <person name="ten Have A."/>
            <person name="Tudzynski B."/>
            <person name="Tudzynski P."/>
            <person name="Wincker P."/>
            <person name="Andrew M."/>
            <person name="Anthouard V."/>
            <person name="Beever R.E."/>
            <person name="Beffa R."/>
            <person name="Benoit I."/>
            <person name="Bouzid O."/>
            <person name="Brault B."/>
            <person name="Chen Z."/>
            <person name="Choquer M."/>
            <person name="Collemare J."/>
            <person name="Cotton P."/>
            <person name="Danchin E.G."/>
            <person name="Da Silva C."/>
            <person name="Gautier A."/>
            <person name="Giraud C."/>
            <person name="Giraud T."/>
            <person name="Gonzalez C."/>
            <person name="Grossetete S."/>
            <person name="Guldener U."/>
            <person name="Henrissat B."/>
            <person name="Howlett B.J."/>
            <person name="Kodira C."/>
            <person name="Kretschmer M."/>
            <person name="Lappartient A."/>
            <person name="Leroch M."/>
            <person name="Levis C."/>
            <person name="Mauceli E."/>
            <person name="Neuveglise C."/>
            <person name="Oeser B."/>
            <person name="Pearson M."/>
            <person name="Poulain J."/>
            <person name="Poussereau N."/>
            <person name="Quesneville H."/>
            <person name="Rascle C."/>
            <person name="Schumacher J."/>
            <person name="Segurens B."/>
            <person name="Sexton A."/>
            <person name="Silva E."/>
            <person name="Sirven C."/>
            <person name="Soanes D.M."/>
            <person name="Talbot N.J."/>
            <person name="Templeton M."/>
            <person name="Yandava C."/>
            <person name="Yarden O."/>
            <person name="Zeng Q."/>
            <person name="Rollins J.A."/>
            <person name="Lebrun M.H."/>
            <person name="Dickman M."/>
        </authorList>
    </citation>
    <scope>NUCLEOTIDE SEQUENCE [LARGE SCALE GENOMIC DNA]</scope>
    <source>
        <strain evidence="2">T4</strain>
    </source>
</reference>
<accession>G2YSY7</accession>
<protein>
    <submittedName>
        <fullName evidence="1">Uncharacterized protein</fullName>
    </submittedName>
</protein>
<dbReference type="AlphaFoldDB" id="G2YSY7"/>
<gene>
    <name evidence="1" type="ORF">BofuT4_P161800.1</name>
</gene>
<dbReference type="HOGENOM" id="CLU_2903968_0_0_1"/>
<sequence>MTDYHDAYPYLSVLVCTCINCKDQGAILTSKQCWTSNEMEDSHELCVIFCIDEAAVDRMLSL</sequence>
<organism evidence="1 2">
    <name type="scientific">Botryotinia fuckeliana (strain T4)</name>
    <name type="common">Noble rot fungus</name>
    <name type="synonym">Botrytis cinerea</name>
    <dbReference type="NCBI Taxonomy" id="999810"/>
    <lineage>
        <taxon>Eukaryota</taxon>
        <taxon>Fungi</taxon>
        <taxon>Dikarya</taxon>
        <taxon>Ascomycota</taxon>
        <taxon>Pezizomycotina</taxon>
        <taxon>Leotiomycetes</taxon>
        <taxon>Helotiales</taxon>
        <taxon>Sclerotiniaceae</taxon>
        <taxon>Botrytis</taxon>
    </lineage>
</organism>
<evidence type="ECO:0000313" key="1">
    <source>
        <dbReference type="EMBL" id="CCD54891.1"/>
    </source>
</evidence>